<dbReference type="Proteomes" id="UP000601435">
    <property type="component" value="Unassembled WGS sequence"/>
</dbReference>
<gene>
    <name evidence="2" type="ORF">SNEC2469_LOCUS4165</name>
</gene>
<evidence type="ECO:0000256" key="1">
    <source>
        <dbReference type="ARBA" id="ARBA00022737"/>
    </source>
</evidence>
<accession>A0A812LBZ9</accession>
<evidence type="ECO:0008006" key="4">
    <source>
        <dbReference type="Google" id="ProtNLM"/>
    </source>
</evidence>
<dbReference type="PANTHER" id="PTHR47447">
    <property type="entry name" value="OS03G0856100 PROTEIN"/>
    <property type="match status" value="1"/>
</dbReference>
<dbReference type="InterPro" id="IPR011990">
    <property type="entry name" value="TPR-like_helical_dom_sf"/>
</dbReference>
<name>A0A812LBZ9_9DINO</name>
<organism evidence="2 3">
    <name type="scientific">Symbiodinium necroappetens</name>
    <dbReference type="NCBI Taxonomy" id="1628268"/>
    <lineage>
        <taxon>Eukaryota</taxon>
        <taxon>Sar</taxon>
        <taxon>Alveolata</taxon>
        <taxon>Dinophyceae</taxon>
        <taxon>Suessiales</taxon>
        <taxon>Symbiodiniaceae</taxon>
        <taxon>Symbiodinium</taxon>
    </lineage>
</organism>
<dbReference type="Gene3D" id="1.25.40.10">
    <property type="entry name" value="Tetratricopeptide repeat domain"/>
    <property type="match status" value="3"/>
</dbReference>
<protein>
    <recommendedName>
        <fullName evidence="4">Pentatricopeptide repeat-containing protein, chloroplastic</fullName>
    </recommendedName>
</protein>
<dbReference type="AlphaFoldDB" id="A0A812LBZ9"/>
<dbReference type="EMBL" id="CAJNJA010008631">
    <property type="protein sequence ID" value="CAE7238710.1"/>
    <property type="molecule type" value="Genomic_DNA"/>
</dbReference>
<sequence length="485" mass="52362">MALWADGTWSQALEVYDSLTQRRLTPDPTSTSTAIMAAAEELWIVELQCSTILFNSAITACGRCAQWAMALAIFTDHFTESLEKSNATYTTLLGACEMGGRWELALEVLALSRSERRCTNVTFNAALGACGQCAQWQVALQLMEDMGKASFPRDTIAHNTAMAALAKAGRWQHALWLLSSLTSGGADVISYATVARTCAAEFAWRIAAAVFADGRRAQVELDIVAHWGVLDACAGRWAVAGEILAEMYKEGLPPTVRSYSAALAAGRVPWKFAINLVDQIRARTTQLTPVVCDAAMVACESSGELDHLWLLLVSSERSPSAFLWGLALLGTSEAEVIQEACGRALLHLRSARSQISCNELASLWSSGSTLGAVNPTFHRCLGELTAEMEDFSLEELVTAVWGVGSVPSAESAGILVAAQQRVLDILRGLLDTRRVESLLLPREGLHVLGVMLACYLAGCLSQPFRRFLRHTHSGEGILVALAFLP</sequence>
<keyword evidence="1" id="KW-0677">Repeat</keyword>
<dbReference type="PANTHER" id="PTHR47447:SF17">
    <property type="entry name" value="OS12G0638900 PROTEIN"/>
    <property type="match status" value="1"/>
</dbReference>
<dbReference type="Pfam" id="PF01535">
    <property type="entry name" value="PPR"/>
    <property type="match status" value="1"/>
</dbReference>
<proteinExistence type="predicted"/>
<evidence type="ECO:0000313" key="2">
    <source>
        <dbReference type="EMBL" id="CAE7238710.1"/>
    </source>
</evidence>
<feature type="non-terminal residue" evidence="2">
    <location>
        <position position="485"/>
    </location>
</feature>
<dbReference type="InterPro" id="IPR002885">
    <property type="entry name" value="PPR_rpt"/>
</dbReference>
<evidence type="ECO:0000313" key="3">
    <source>
        <dbReference type="Proteomes" id="UP000601435"/>
    </source>
</evidence>
<reference evidence="2" key="1">
    <citation type="submission" date="2021-02" db="EMBL/GenBank/DDBJ databases">
        <authorList>
            <person name="Dougan E. K."/>
            <person name="Rhodes N."/>
            <person name="Thang M."/>
            <person name="Chan C."/>
        </authorList>
    </citation>
    <scope>NUCLEOTIDE SEQUENCE</scope>
</reference>
<comment type="caution">
    <text evidence="2">The sequence shown here is derived from an EMBL/GenBank/DDBJ whole genome shotgun (WGS) entry which is preliminary data.</text>
</comment>
<dbReference type="OrthoDB" id="428658at2759"/>
<dbReference type="Pfam" id="PF13812">
    <property type="entry name" value="PPR_3"/>
    <property type="match status" value="2"/>
</dbReference>
<keyword evidence="3" id="KW-1185">Reference proteome</keyword>